<reference evidence="2 3" key="1">
    <citation type="journal article" date="2013" name="Int. J. Syst. Evol. Microbiol.">
        <title>Hoeflea suaedae sp. nov., an endophytic bacterium isolated from the root of the halophyte Suaeda maritima.</title>
        <authorList>
            <person name="Chung E.J."/>
            <person name="Park J.A."/>
            <person name="Pramanik P."/>
            <person name="Bibi F."/>
            <person name="Jeon C.O."/>
            <person name="Chung Y.R."/>
        </authorList>
    </citation>
    <scope>NUCLEOTIDE SEQUENCE [LARGE SCALE GENOMIC DNA]</scope>
    <source>
        <strain evidence="2 3">YC6898</strain>
    </source>
</reference>
<comment type="caution">
    <text evidence="2">The sequence shown here is derived from an EMBL/GenBank/DDBJ whole genome shotgun (WGS) entry which is preliminary data.</text>
</comment>
<gene>
    <name evidence="2" type="ORF">E2A64_09430</name>
</gene>
<dbReference type="Proteomes" id="UP000295131">
    <property type="component" value="Unassembled WGS sequence"/>
</dbReference>
<proteinExistence type="predicted"/>
<dbReference type="OrthoDB" id="9807541at2"/>
<dbReference type="SUPFAM" id="SSF53474">
    <property type="entry name" value="alpha/beta-Hydrolases"/>
    <property type="match status" value="1"/>
</dbReference>
<feature type="domain" description="Serine aminopeptidase S33" evidence="1">
    <location>
        <begin position="105"/>
        <end position="162"/>
    </location>
</feature>
<dbReference type="InterPro" id="IPR022742">
    <property type="entry name" value="Hydrolase_4"/>
</dbReference>
<sequence length="237" mass="25729">MRDINARDQIPERRVKRNYVDLSVRKKSALSTFATKDGRMEIGIAGMFGGARFAVIFIHGRNGDRRLGMDDYRFGGNFNRIKNLAVRNDGVYIAPTIAEFGTAGVRDVDALIAAFRRQNPGAPVVLACGSMGSIICLSLARDPAAAGNLAGMILLGGMPDPELASSALVEAGVPITFVHGSNDGVYDWKSQRAVFDAIKDGRKSYPATFILLNTGSHGSPVRMIDWRETLNGMFARY</sequence>
<evidence type="ECO:0000313" key="2">
    <source>
        <dbReference type="EMBL" id="TDH39503.1"/>
    </source>
</evidence>
<keyword evidence="2" id="KW-0378">Hydrolase</keyword>
<dbReference type="EMBL" id="SMSI01000001">
    <property type="protein sequence ID" value="TDH39503.1"/>
    <property type="molecule type" value="Genomic_DNA"/>
</dbReference>
<dbReference type="Pfam" id="PF12146">
    <property type="entry name" value="Hydrolase_4"/>
    <property type="match status" value="1"/>
</dbReference>
<keyword evidence="3" id="KW-1185">Reference proteome</keyword>
<protein>
    <submittedName>
        <fullName evidence="2">Alpha/beta hydrolase</fullName>
    </submittedName>
</protein>
<evidence type="ECO:0000313" key="3">
    <source>
        <dbReference type="Proteomes" id="UP000295131"/>
    </source>
</evidence>
<dbReference type="Gene3D" id="3.40.50.1820">
    <property type="entry name" value="alpha/beta hydrolase"/>
    <property type="match status" value="1"/>
</dbReference>
<dbReference type="InterPro" id="IPR029058">
    <property type="entry name" value="AB_hydrolase_fold"/>
</dbReference>
<dbReference type="GO" id="GO:0016787">
    <property type="term" value="F:hydrolase activity"/>
    <property type="evidence" value="ECO:0007669"/>
    <property type="project" value="UniProtKB-KW"/>
</dbReference>
<dbReference type="AlphaFoldDB" id="A0A4R5PRM0"/>
<name>A0A4R5PRM0_9HYPH</name>
<evidence type="ECO:0000259" key="1">
    <source>
        <dbReference type="Pfam" id="PF12146"/>
    </source>
</evidence>
<accession>A0A4R5PRM0</accession>
<organism evidence="2 3">
    <name type="scientific">Pseudohoeflea suaedae</name>
    <dbReference type="NCBI Taxonomy" id="877384"/>
    <lineage>
        <taxon>Bacteria</taxon>
        <taxon>Pseudomonadati</taxon>
        <taxon>Pseudomonadota</taxon>
        <taxon>Alphaproteobacteria</taxon>
        <taxon>Hyphomicrobiales</taxon>
        <taxon>Rhizobiaceae</taxon>
        <taxon>Pseudohoeflea</taxon>
    </lineage>
</organism>